<sequence>MYWLMICRHRANADDLRERHRDAHRQHVATGGGGLAKVLIGSALTEDDGETPIGNFGVLEAPTREAAQAFAESDPYALNGLVQSIEITALASRFQAHRIDPMTR</sequence>
<dbReference type="AlphaFoldDB" id="A0A370HVH3"/>
<accession>A0A370HVH3</accession>
<dbReference type="InterPro" id="IPR005545">
    <property type="entry name" value="YCII"/>
</dbReference>
<keyword evidence="4" id="KW-1185">Reference proteome</keyword>
<dbReference type="PANTHER" id="PTHR33606:SF3">
    <property type="entry name" value="PROTEIN YCII"/>
    <property type="match status" value="1"/>
</dbReference>
<feature type="domain" description="YCII-related" evidence="2">
    <location>
        <begin position="1"/>
        <end position="88"/>
    </location>
</feature>
<comment type="similarity">
    <text evidence="1">Belongs to the YciI family.</text>
</comment>
<dbReference type="EMBL" id="QQBB01000001">
    <property type="protein sequence ID" value="RDI62415.1"/>
    <property type="molecule type" value="Genomic_DNA"/>
</dbReference>
<organism evidence="3 4">
    <name type="scientific">Microvirga subterranea</name>
    <dbReference type="NCBI Taxonomy" id="186651"/>
    <lineage>
        <taxon>Bacteria</taxon>
        <taxon>Pseudomonadati</taxon>
        <taxon>Pseudomonadota</taxon>
        <taxon>Alphaproteobacteria</taxon>
        <taxon>Hyphomicrobiales</taxon>
        <taxon>Methylobacteriaceae</taxon>
        <taxon>Microvirga</taxon>
    </lineage>
</organism>
<protein>
    <recommendedName>
        <fullName evidence="2">YCII-related domain-containing protein</fullName>
    </recommendedName>
</protein>
<evidence type="ECO:0000259" key="2">
    <source>
        <dbReference type="Pfam" id="PF03795"/>
    </source>
</evidence>
<evidence type="ECO:0000313" key="4">
    <source>
        <dbReference type="Proteomes" id="UP000254925"/>
    </source>
</evidence>
<dbReference type="InterPro" id="IPR051807">
    <property type="entry name" value="Sec-metab_biosynth-assoc"/>
</dbReference>
<dbReference type="OrthoDB" id="2293521at2"/>
<dbReference type="PANTHER" id="PTHR33606">
    <property type="entry name" value="PROTEIN YCII"/>
    <property type="match status" value="1"/>
</dbReference>
<proteinExistence type="inferred from homology"/>
<comment type="caution">
    <text evidence="3">The sequence shown here is derived from an EMBL/GenBank/DDBJ whole genome shotgun (WGS) entry which is preliminary data.</text>
</comment>
<dbReference type="SUPFAM" id="SSF54909">
    <property type="entry name" value="Dimeric alpha+beta barrel"/>
    <property type="match status" value="1"/>
</dbReference>
<evidence type="ECO:0000313" key="3">
    <source>
        <dbReference type="EMBL" id="RDI62415.1"/>
    </source>
</evidence>
<reference evidence="3 4" key="1">
    <citation type="submission" date="2018-07" db="EMBL/GenBank/DDBJ databases">
        <title>Genomic Encyclopedia of Type Strains, Phase IV (KMG-IV): sequencing the most valuable type-strain genomes for metagenomic binning, comparative biology and taxonomic classification.</title>
        <authorList>
            <person name="Goeker M."/>
        </authorList>
    </citation>
    <scope>NUCLEOTIDE SEQUENCE [LARGE SCALE GENOMIC DNA]</scope>
    <source>
        <strain evidence="3 4">DSM 14364</strain>
    </source>
</reference>
<dbReference type="Proteomes" id="UP000254925">
    <property type="component" value="Unassembled WGS sequence"/>
</dbReference>
<evidence type="ECO:0000256" key="1">
    <source>
        <dbReference type="ARBA" id="ARBA00007689"/>
    </source>
</evidence>
<dbReference type="Pfam" id="PF03795">
    <property type="entry name" value="YCII"/>
    <property type="match status" value="1"/>
</dbReference>
<name>A0A370HVH3_9HYPH</name>
<dbReference type="Gene3D" id="3.30.70.1060">
    <property type="entry name" value="Dimeric alpha+beta barrel"/>
    <property type="match status" value="1"/>
</dbReference>
<gene>
    <name evidence="3" type="ORF">DES45_101685</name>
</gene>
<dbReference type="InterPro" id="IPR011008">
    <property type="entry name" value="Dimeric_a/b-barrel"/>
</dbReference>
<dbReference type="RefSeq" id="WP_114768533.1">
    <property type="nucleotide sequence ID" value="NZ_QQBB01000001.1"/>
</dbReference>